<dbReference type="Pfam" id="PF07596">
    <property type="entry name" value="SBP_bac_10"/>
    <property type="match status" value="1"/>
</dbReference>
<feature type="transmembrane region" description="Helical" evidence="1">
    <location>
        <begin position="12"/>
        <end position="37"/>
    </location>
</feature>
<evidence type="ECO:0000313" key="4">
    <source>
        <dbReference type="Proteomes" id="UP000315750"/>
    </source>
</evidence>
<evidence type="ECO:0000313" key="3">
    <source>
        <dbReference type="EMBL" id="QDU56426.1"/>
    </source>
</evidence>
<dbReference type="KEGG" id="amuc:Pan181_26350"/>
<dbReference type="AlphaFoldDB" id="A0A518ANW9"/>
<dbReference type="InterPro" id="IPR045584">
    <property type="entry name" value="Pilin-like"/>
</dbReference>
<name>A0A518ANW9_9BACT</name>
<dbReference type="RefSeq" id="WP_197529217.1">
    <property type="nucleotide sequence ID" value="NZ_CP036278.1"/>
</dbReference>
<accession>A0A518ANW9</accession>
<protein>
    <submittedName>
        <fullName evidence="3">Type II secretion system protein G</fullName>
    </submittedName>
</protein>
<dbReference type="InterPro" id="IPR011453">
    <property type="entry name" value="DUF1559"/>
</dbReference>
<dbReference type="Gene3D" id="3.30.700.10">
    <property type="entry name" value="Glycoprotein, Type 4 Pilin"/>
    <property type="match status" value="1"/>
</dbReference>
<keyword evidence="1" id="KW-1133">Transmembrane helix</keyword>
<dbReference type="SUPFAM" id="SSF54523">
    <property type="entry name" value="Pili subunits"/>
    <property type="match status" value="1"/>
</dbReference>
<keyword evidence="1" id="KW-0812">Transmembrane</keyword>
<dbReference type="InterPro" id="IPR027558">
    <property type="entry name" value="Pre_pil_HX9DG_C"/>
</dbReference>
<dbReference type="NCBIfam" id="TIGR02532">
    <property type="entry name" value="IV_pilin_GFxxxE"/>
    <property type="match status" value="1"/>
</dbReference>
<sequence>MSKTLFARRQRIGFTLVELLVVIAIIGILVALLLPAVQSARESARRMQCANNLKQLGLSLLNYESAKGEYPAGSLGTIGNSPGYWSAHALLLPYMEQNQIADAFVIDDDPGESDPWSPHNEAISANELGMLICPSDSLSKDGLGTTMGWTNYHANAGGWVKLSRKWDGVFGPDRVTGSYGSTYPRLRPLEVRRIIDGLSNTSAFAEVLNGLANTGEAVDPLRDCFVMPSAPVTNVEAARTSLMSNDWQGKQYSDWRWRGYPWQEGTMWRNWFNHILPPNTPCMRQGAQSWWDLVSPPSSHHMGVINMVLCDGSVQTIQEDIDLDVWLDYGTRAGNPEEVDRGGGGGRR</sequence>
<keyword evidence="4" id="KW-1185">Reference proteome</keyword>
<evidence type="ECO:0000259" key="2">
    <source>
        <dbReference type="Pfam" id="PF07596"/>
    </source>
</evidence>
<dbReference type="InterPro" id="IPR012902">
    <property type="entry name" value="N_methyl_site"/>
</dbReference>
<dbReference type="PANTHER" id="PTHR30093:SF2">
    <property type="entry name" value="TYPE II SECRETION SYSTEM PROTEIN H"/>
    <property type="match status" value="1"/>
</dbReference>
<dbReference type="EMBL" id="CP036278">
    <property type="protein sequence ID" value="QDU56426.1"/>
    <property type="molecule type" value="Genomic_DNA"/>
</dbReference>
<dbReference type="Proteomes" id="UP000315750">
    <property type="component" value="Chromosome"/>
</dbReference>
<organism evidence="3 4">
    <name type="scientific">Aeoliella mucimassa</name>
    <dbReference type="NCBI Taxonomy" id="2527972"/>
    <lineage>
        <taxon>Bacteria</taxon>
        <taxon>Pseudomonadati</taxon>
        <taxon>Planctomycetota</taxon>
        <taxon>Planctomycetia</taxon>
        <taxon>Pirellulales</taxon>
        <taxon>Lacipirellulaceae</taxon>
        <taxon>Aeoliella</taxon>
    </lineage>
</organism>
<dbReference type="Pfam" id="PF07963">
    <property type="entry name" value="N_methyl"/>
    <property type="match status" value="1"/>
</dbReference>
<keyword evidence="1" id="KW-0472">Membrane</keyword>
<dbReference type="NCBIfam" id="TIGR04294">
    <property type="entry name" value="pre_pil_HX9DG"/>
    <property type="match status" value="1"/>
</dbReference>
<feature type="domain" description="DUF1559" evidence="2">
    <location>
        <begin position="38"/>
        <end position="323"/>
    </location>
</feature>
<dbReference type="PANTHER" id="PTHR30093">
    <property type="entry name" value="GENERAL SECRETION PATHWAY PROTEIN G"/>
    <property type="match status" value="1"/>
</dbReference>
<reference evidence="3 4" key="1">
    <citation type="submission" date="2019-02" db="EMBL/GenBank/DDBJ databases">
        <title>Deep-cultivation of Planctomycetes and their phenomic and genomic characterization uncovers novel biology.</title>
        <authorList>
            <person name="Wiegand S."/>
            <person name="Jogler M."/>
            <person name="Boedeker C."/>
            <person name="Pinto D."/>
            <person name="Vollmers J."/>
            <person name="Rivas-Marin E."/>
            <person name="Kohn T."/>
            <person name="Peeters S.H."/>
            <person name="Heuer A."/>
            <person name="Rast P."/>
            <person name="Oberbeckmann S."/>
            <person name="Bunk B."/>
            <person name="Jeske O."/>
            <person name="Meyerdierks A."/>
            <person name="Storesund J.E."/>
            <person name="Kallscheuer N."/>
            <person name="Luecker S."/>
            <person name="Lage O.M."/>
            <person name="Pohl T."/>
            <person name="Merkel B.J."/>
            <person name="Hornburger P."/>
            <person name="Mueller R.-W."/>
            <person name="Bruemmer F."/>
            <person name="Labrenz M."/>
            <person name="Spormann A.M."/>
            <person name="Op den Camp H."/>
            <person name="Overmann J."/>
            <person name="Amann R."/>
            <person name="Jetten M.S.M."/>
            <person name="Mascher T."/>
            <person name="Medema M.H."/>
            <person name="Devos D.P."/>
            <person name="Kaster A.-K."/>
            <person name="Ovreas L."/>
            <person name="Rohde M."/>
            <person name="Galperin M.Y."/>
            <person name="Jogler C."/>
        </authorList>
    </citation>
    <scope>NUCLEOTIDE SEQUENCE [LARGE SCALE GENOMIC DNA]</scope>
    <source>
        <strain evidence="3 4">Pan181</strain>
    </source>
</reference>
<proteinExistence type="predicted"/>
<evidence type="ECO:0000256" key="1">
    <source>
        <dbReference type="SAM" id="Phobius"/>
    </source>
</evidence>
<gene>
    <name evidence="3" type="primary">xcpT_13</name>
    <name evidence="3" type="ORF">Pan181_26350</name>
</gene>